<keyword evidence="2" id="KW-0472">Membrane</keyword>
<evidence type="ECO:0000313" key="3">
    <source>
        <dbReference type="EMBL" id="NJC34900.1"/>
    </source>
</evidence>
<dbReference type="EMBL" id="JAATJE010000002">
    <property type="protein sequence ID" value="NJC34900.1"/>
    <property type="molecule type" value="Genomic_DNA"/>
</dbReference>
<proteinExistence type="predicted"/>
<keyword evidence="4" id="KW-1185">Reference proteome</keyword>
<dbReference type="Proteomes" id="UP000734218">
    <property type="component" value="Unassembled WGS sequence"/>
</dbReference>
<keyword evidence="2" id="KW-1133">Transmembrane helix</keyword>
<name>A0ABX0XNQ0_9SPHN</name>
<evidence type="ECO:0000313" key="4">
    <source>
        <dbReference type="Proteomes" id="UP000734218"/>
    </source>
</evidence>
<feature type="region of interest" description="Disordered" evidence="1">
    <location>
        <begin position="32"/>
        <end position="60"/>
    </location>
</feature>
<dbReference type="RefSeq" id="WP_167955293.1">
    <property type="nucleotide sequence ID" value="NZ_JAATJE010000002.1"/>
</dbReference>
<feature type="transmembrane region" description="Helical" evidence="2">
    <location>
        <begin position="6"/>
        <end position="25"/>
    </location>
</feature>
<evidence type="ECO:0000256" key="2">
    <source>
        <dbReference type="SAM" id="Phobius"/>
    </source>
</evidence>
<evidence type="ECO:0008006" key="5">
    <source>
        <dbReference type="Google" id="ProtNLM"/>
    </source>
</evidence>
<gene>
    <name evidence="3" type="ORF">GGR88_002414</name>
</gene>
<reference evidence="3 4" key="1">
    <citation type="submission" date="2020-03" db="EMBL/GenBank/DDBJ databases">
        <title>Genomic Encyclopedia of Type Strains, Phase IV (KMG-IV): sequencing the most valuable type-strain genomes for metagenomic binning, comparative biology and taxonomic classification.</title>
        <authorList>
            <person name="Goeker M."/>
        </authorList>
    </citation>
    <scope>NUCLEOTIDE SEQUENCE [LARGE SCALE GENOMIC DNA]</scope>
    <source>
        <strain evidence="3 4">DSM 27651</strain>
    </source>
</reference>
<accession>A0ABX0XNQ0</accession>
<organism evidence="3 4">
    <name type="scientific">Sphingomonas jejuensis</name>
    <dbReference type="NCBI Taxonomy" id="904715"/>
    <lineage>
        <taxon>Bacteria</taxon>
        <taxon>Pseudomonadati</taxon>
        <taxon>Pseudomonadota</taxon>
        <taxon>Alphaproteobacteria</taxon>
        <taxon>Sphingomonadales</taxon>
        <taxon>Sphingomonadaceae</taxon>
        <taxon>Sphingomonas</taxon>
    </lineage>
</organism>
<sequence>MESLWSLLTVVGPILLLAALLWAIMRNRASGPREIERTEHAAHDLRDRIDAEDKRDDAQR</sequence>
<comment type="caution">
    <text evidence="3">The sequence shown here is derived from an EMBL/GenBank/DDBJ whole genome shotgun (WGS) entry which is preliminary data.</text>
</comment>
<protein>
    <recommendedName>
        <fullName evidence="5">C-type cytochrome biogenesis protein CcmI</fullName>
    </recommendedName>
</protein>
<evidence type="ECO:0000256" key="1">
    <source>
        <dbReference type="SAM" id="MobiDB-lite"/>
    </source>
</evidence>
<keyword evidence="2" id="KW-0812">Transmembrane</keyword>